<dbReference type="GO" id="GO:0022857">
    <property type="term" value="F:transmembrane transporter activity"/>
    <property type="evidence" value="ECO:0007669"/>
    <property type="project" value="InterPro"/>
</dbReference>
<dbReference type="PANTHER" id="PTHR30558">
    <property type="entry name" value="EXBD MEMBRANE COMPONENT OF PMF-DRIVEN MACROMOLECULE IMPORT SYSTEM"/>
    <property type="match status" value="1"/>
</dbReference>
<comment type="subcellular location">
    <subcellularLocation>
        <location evidence="1">Cell membrane</location>
        <topology evidence="1">Single-pass membrane protein</topology>
    </subcellularLocation>
    <subcellularLocation>
        <location evidence="7">Cell membrane</location>
        <topology evidence="7">Single-pass type II membrane protein</topology>
    </subcellularLocation>
</comment>
<dbReference type="OrthoDB" id="9793581at2"/>
<evidence type="ECO:0000256" key="6">
    <source>
        <dbReference type="ARBA" id="ARBA00023136"/>
    </source>
</evidence>
<dbReference type="Gene3D" id="3.30.420.270">
    <property type="match status" value="1"/>
</dbReference>
<sequence>MKFRRRNRSAARDDVFINLASLIDVIFVLLLFFVVTTTFSRPTQLKVELPEAVSGTPPEATETKQLELAIDASGHYALNGQNLVKNDLETLMAALQKEAGGDVNLPLVITADGKTTHQSVVTAMDAAGKLGLSHLRITTVEAQGSAKP</sequence>
<reference evidence="9 10" key="1">
    <citation type="submission" date="2013-03" db="EMBL/GenBank/DDBJ databases">
        <authorList>
            <person name="Linke B."/>
        </authorList>
    </citation>
    <scope>NUCLEOTIDE SEQUENCE [LARGE SCALE GENOMIC DNA]</scope>
    <source>
        <strain evidence="9 10">B13</strain>
    </source>
</reference>
<gene>
    <name evidence="9" type="ORF">PKB_3753</name>
</gene>
<proteinExistence type="inferred from homology"/>
<dbReference type="KEGG" id="pkc:PKB_3753"/>
<keyword evidence="7" id="KW-0653">Protein transport</keyword>
<dbReference type="PATRIC" id="fig|1301098.3.peg.3762"/>
<evidence type="ECO:0000256" key="2">
    <source>
        <dbReference type="ARBA" id="ARBA00005811"/>
    </source>
</evidence>
<protein>
    <submittedName>
        <fullName evidence="9">Biopolymer transport protein ExbD/TolR</fullName>
    </submittedName>
</protein>
<keyword evidence="5 8" id="KW-1133">Transmembrane helix</keyword>
<dbReference type="InterPro" id="IPR003400">
    <property type="entry name" value="ExbD"/>
</dbReference>
<dbReference type="GO" id="GO:0005886">
    <property type="term" value="C:plasma membrane"/>
    <property type="evidence" value="ECO:0007669"/>
    <property type="project" value="UniProtKB-SubCell"/>
</dbReference>
<evidence type="ECO:0000256" key="7">
    <source>
        <dbReference type="RuleBase" id="RU003879"/>
    </source>
</evidence>
<feature type="transmembrane region" description="Helical" evidence="8">
    <location>
        <begin position="15"/>
        <end position="35"/>
    </location>
</feature>
<evidence type="ECO:0000313" key="9">
    <source>
        <dbReference type="EMBL" id="CDF85091.1"/>
    </source>
</evidence>
<evidence type="ECO:0000313" key="10">
    <source>
        <dbReference type="Proteomes" id="UP000025241"/>
    </source>
</evidence>
<dbReference type="GO" id="GO:0015031">
    <property type="term" value="P:protein transport"/>
    <property type="evidence" value="ECO:0007669"/>
    <property type="project" value="UniProtKB-KW"/>
</dbReference>
<name>A0A024HJT0_PSEKB</name>
<keyword evidence="3" id="KW-1003">Cell membrane</keyword>
<evidence type="ECO:0000256" key="8">
    <source>
        <dbReference type="SAM" id="Phobius"/>
    </source>
</evidence>
<dbReference type="STRING" id="1301098.PKB_3753"/>
<keyword evidence="7" id="KW-0813">Transport</keyword>
<evidence type="ECO:0000256" key="4">
    <source>
        <dbReference type="ARBA" id="ARBA00022692"/>
    </source>
</evidence>
<evidence type="ECO:0000256" key="1">
    <source>
        <dbReference type="ARBA" id="ARBA00004162"/>
    </source>
</evidence>
<evidence type="ECO:0000256" key="3">
    <source>
        <dbReference type="ARBA" id="ARBA00022475"/>
    </source>
</evidence>
<dbReference type="Pfam" id="PF02472">
    <property type="entry name" value="ExbD"/>
    <property type="match status" value="1"/>
</dbReference>
<dbReference type="HOGENOM" id="CLU_085305_3_3_6"/>
<dbReference type="eggNOG" id="COG0848">
    <property type="taxonomic scope" value="Bacteria"/>
</dbReference>
<evidence type="ECO:0000256" key="5">
    <source>
        <dbReference type="ARBA" id="ARBA00022989"/>
    </source>
</evidence>
<dbReference type="EMBL" id="HG322950">
    <property type="protein sequence ID" value="CDF85091.1"/>
    <property type="molecule type" value="Genomic_DNA"/>
</dbReference>
<accession>A0A024HJT0</accession>
<organism evidence="9 10">
    <name type="scientific">Pseudomonas knackmussii (strain DSM 6978 / CCUG 54928 / LMG 23759 / B13)</name>
    <dbReference type="NCBI Taxonomy" id="1301098"/>
    <lineage>
        <taxon>Bacteria</taxon>
        <taxon>Pseudomonadati</taxon>
        <taxon>Pseudomonadota</taxon>
        <taxon>Gammaproteobacteria</taxon>
        <taxon>Pseudomonadales</taxon>
        <taxon>Pseudomonadaceae</taxon>
        <taxon>Pseudomonas</taxon>
    </lineage>
</organism>
<comment type="similarity">
    <text evidence="2 7">Belongs to the ExbD/TolR family.</text>
</comment>
<keyword evidence="4 7" id="KW-0812">Transmembrane</keyword>
<dbReference type="Proteomes" id="UP000025241">
    <property type="component" value="Chromosome I"/>
</dbReference>
<reference evidence="9 10" key="2">
    <citation type="submission" date="2014-05" db="EMBL/GenBank/DDBJ databases">
        <title>Genome sequence of the 3-chlorobenzoate degrading bacterium Pseudomonas knackmussii B13 shows multiple evidence for horizontal gene transfer.</title>
        <authorList>
            <person name="Miyazaki R."/>
            <person name="Bertelli C."/>
            <person name="Falquet L."/>
            <person name="Robinson-Rechavi M."/>
            <person name="Gharib W."/>
            <person name="Roy S."/>
            <person name="Van der Meer J.R."/>
        </authorList>
    </citation>
    <scope>NUCLEOTIDE SEQUENCE [LARGE SCALE GENOMIC DNA]</scope>
    <source>
        <strain evidence="9 10">B13</strain>
    </source>
</reference>
<keyword evidence="6 8" id="KW-0472">Membrane</keyword>
<keyword evidence="10" id="KW-1185">Reference proteome</keyword>
<dbReference type="AlphaFoldDB" id="A0A024HJT0"/>
<dbReference type="RefSeq" id="WP_043253456.1">
    <property type="nucleotide sequence ID" value="NZ_HG322950.1"/>
</dbReference>
<dbReference type="PANTHER" id="PTHR30558:SF3">
    <property type="entry name" value="BIOPOLYMER TRANSPORT PROTEIN EXBD-RELATED"/>
    <property type="match status" value="1"/>
</dbReference>